<dbReference type="InterPro" id="IPR040357">
    <property type="entry name" value="Vma22/CCDC115"/>
</dbReference>
<dbReference type="PANTHER" id="PTHR31996">
    <property type="entry name" value="COILED-COIL DOMAIN-CONTAINING PROTEIN 115"/>
    <property type="match status" value="1"/>
</dbReference>
<evidence type="ECO:0000313" key="3">
    <source>
        <dbReference type="EMBL" id="KAL2064417.1"/>
    </source>
</evidence>
<organism evidence="3 4">
    <name type="scientific">Oculimacula yallundae</name>
    <dbReference type="NCBI Taxonomy" id="86028"/>
    <lineage>
        <taxon>Eukaryota</taxon>
        <taxon>Fungi</taxon>
        <taxon>Dikarya</taxon>
        <taxon>Ascomycota</taxon>
        <taxon>Pezizomycotina</taxon>
        <taxon>Leotiomycetes</taxon>
        <taxon>Helotiales</taxon>
        <taxon>Ploettnerulaceae</taxon>
        <taxon>Oculimacula</taxon>
    </lineage>
</organism>
<gene>
    <name evidence="3" type="ORF">VTL71DRAFT_4911</name>
</gene>
<evidence type="ECO:0000256" key="1">
    <source>
        <dbReference type="ARBA" id="ARBA00093634"/>
    </source>
</evidence>
<accession>A0ABR4C3A0</accession>
<feature type="region of interest" description="Disordered" evidence="2">
    <location>
        <begin position="95"/>
        <end position="177"/>
    </location>
</feature>
<dbReference type="Proteomes" id="UP001595075">
    <property type="component" value="Unassembled WGS sequence"/>
</dbReference>
<dbReference type="Pfam" id="PF21730">
    <property type="entry name" value="Vma22_CCDC115"/>
    <property type="match status" value="2"/>
</dbReference>
<sequence>MAADSQALSDEIDVLLARYLQLLDEYTSARGTFSTLQSSIYTDIARANFQAERGVSYGRESYDRRAMRPGRLCRVRGDAEEGTAVFEIEKVVVSGKAGKDNSSPRDKEENEKGIITGQTLDIEESMERVTVQEGKESGSQDSVEDKEERQDTKASTETDSSPKPTPPQATQIPDPLRMFGFNIPSALRKAQTSSTQLTETSIPQLATITLQMRALEIQIRRTRKYRAKALAVEEGKGVLKGDVREGVTV</sequence>
<evidence type="ECO:0000256" key="2">
    <source>
        <dbReference type="SAM" id="MobiDB-lite"/>
    </source>
</evidence>
<evidence type="ECO:0000313" key="4">
    <source>
        <dbReference type="Proteomes" id="UP001595075"/>
    </source>
</evidence>
<dbReference type="EMBL" id="JAZHXI010000014">
    <property type="protein sequence ID" value="KAL2064417.1"/>
    <property type="molecule type" value="Genomic_DNA"/>
</dbReference>
<comment type="caution">
    <text evidence="3">The sequence shown here is derived from an EMBL/GenBank/DDBJ whole genome shotgun (WGS) entry which is preliminary data.</text>
</comment>
<reference evidence="3 4" key="1">
    <citation type="journal article" date="2024" name="Commun. Biol.">
        <title>Comparative genomic analysis of thermophilic fungi reveals convergent evolutionary adaptations and gene losses.</title>
        <authorList>
            <person name="Steindorff A.S."/>
            <person name="Aguilar-Pontes M.V."/>
            <person name="Robinson A.J."/>
            <person name="Andreopoulos B."/>
            <person name="LaButti K."/>
            <person name="Kuo A."/>
            <person name="Mondo S."/>
            <person name="Riley R."/>
            <person name="Otillar R."/>
            <person name="Haridas S."/>
            <person name="Lipzen A."/>
            <person name="Grimwood J."/>
            <person name="Schmutz J."/>
            <person name="Clum A."/>
            <person name="Reid I.D."/>
            <person name="Moisan M.C."/>
            <person name="Butler G."/>
            <person name="Nguyen T.T.M."/>
            <person name="Dewar K."/>
            <person name="Conant G."/>
            <person name="Drula E."/>
            <person name="Henrissat B."/>
            <person name="Hansel C."/>
            <person name="Singer S."/>
            <person name="Hutchinson M.I."/>
            <person name="de Vries R.P."/>
            <person name="Natvig D.O."/>
            <person name="Powell A.J."/>
            <person name="Tsang A."/>
            <person name="Grigoriev I.V."/>
        </authorList>
    </citation>
    <scope>NUCLEOTIDE SEQUENCE [LARGE SCALE GENOMIC DNA]</scope>
    <source>
        <strain evidence="3 4">CBS 494.80</strain>
    </source>
</reference>
<protein>
    <recommendedName>
        <fullName evidence="1">Vacuolar ATPase assembly protein VMA22</fullName>
    </recommendedName>
</protein>
<proteinExistence type="predicted"/>
<dbReference type="PANTHER" id="PTHR31996:SF2">
    <property type="entry name" value="COILED-COIL DOMAIN-CONTAINING PROTEIN 115"/>
    <property type="match status" value="1"/>
</dbReference>
<name>A0ABR4C3A0_9HELO</name>
<feature type="compositionally biased region" description="Basic and acidic residues" evidence="2">
    <location>
        <begin position="97"/>
        <end position="112"/>
    </location>
</feature>
<feature type="compositionally biased region" description="Basic and acidic residues" evidence="2">
    <location>
        <begin position="146"/>
        <end position="156"/>
    </location>
</feature>
<keyword evidence="4" id="KW-1185">Reference proteome</keyword>